<organism evidence="6 7">
    <name type="scientific">Rhodococcus opacus</name>
    <name type="common">Nocardia opaca</name>
    <dbReference type="NCBI Taxonomy" id="37919"/>
    <lineage>
        <taxon>Bacteria</taxon>
        <taxon>Bacillati</taxon>
        <taxon>Actinomycetota</taxon>
        <taxon>Actinomycetes</taxon>
        <taxon>Mycobacteriales</taxon>
        <taxon>Nocardiaceae</taxon>
        <taxon>Rhodococcus</taxon>
    </lineage>
</organism>
<dbReference type="PROSITE" id="PS00455">
    <property type="entry name" value="AMP_BINDING"/>
    <property type="match status" value="2"/>
</dbReference>
<dbReference type="PANTHER" id="PTHR45527">
    <property type="entry name" value="NONRIBOSOMAL PEPTIDE SYNTHETASE"/>
    <property type="match status" value="1"/>
</dbReference>
<dbReference type="InterPro" id="IPR001242">
    <property type="entry name" value="Condensation_dom"/>
</dbReference>
<evidence type="ECO:0000259" key="5">
    <source>
        <dbReference type="PROSITE" id="PS50075"/>
    </source>
</evidence>
<dbReference type="RefSeq" id="WP_269592308.1">
    <property type="nucleotide sequence ID" value="NZ_JAPWIS010000023.1"/>
</dbReference>
<dbReference type="InterPro" id="IPR010071">
    <property type="entry name" value="AA_adenyl_dom"/>
</dbReference>
<dbReference type="InterPro" id="IPR000873">
    <property type="entry name" value="AMP-dep_synth/lig_dom"/>
</dbReference>
<dbReference type="InterPro" id="IPR020806">
    <property type="entry name" value="PKS_PP-bd"/>
</dbReference>
<dbReference type="Gene3D" id="3.40.50.12780">
    <property type="entry name" value="N-terminal domain of ligase-like"/>
    <property type="match status" value="2"/>
</dbReference>
<dbReference type="SMART" id="SM01294">
    <property type="entry name" value="PKS_PP_betabranch"/>
    <property type="match status" value="1"/>
</dbReference>
<dbReference type="InterPro" id="IPR042099">
    <property type="entry name" value="ANL_N_sf"/>
</dbReference>
<feature type="domain" description="Carrier" evidence="5">
    <location>
        <begin position="1221"/>
        <end position="1296"/>
    </location>
</feature>
<dbReference type="EMBL" id="JAPWIS010000023">
    <property type="protein sequence ID" value="MCZ4588625.1"/>
    <property type="molecule type" value="Genomic_DNA"/>
</dbReference>
<dbReference type="Gene3D" id="3.30.300.30">
    <property type="match status" value="3"/>
</dbReference>
<name>A0ABT4NMM1_RHOOP</name>
<protein>
    <submittedName>
        <fullName evidence="6">Amino acid adenylation domain-containing protein</fullName>
    </submittedName>
</protein>
<dbReference type="NCBIfam" id="NF003417">
    <property type="entry name" value="PRK04813.1"/>
    <property type="match status" value="4"/>
</dbReference>
<dbReference type="Proteomes" id="UP001066327">
    <property type="component" value="Unassembled WGS sequence"/>
</dbReference>
<dbReference type="PROSITE" id="PS50075">
    <property type="entry name" value="CARRIER"/>
    <property type="match status" value="3"/>
</dbReference>
<dbReference type="Pfam" id="PF00501">
    <property type="entry name" value="AMP-binding"/>
    <property type="match status" value="3"/>
</dbReference>
<keyword evidence="2" id="KW-0596">Phosphopantetheine</keyword>
<dbReference type="InterPro" id="IPR045851">
    <property type="entry name" value="AMP-bd_C_sf"/>
</dbReference>
<dbReference type="SUPFAM" id="SSF52777">
    <property type="entry name" value="CoA-dependent acyltransferases"/>
    <property type="match status" value="8"/>
</dbReference>
<feature type="compositionally biased region" description="Basic and acidic residues" evidence="4">
    <location>
        <begin position="3627"/>
        <end position="3636"/>
    </location>
</feature>
<dbReference type="Pfam" id="PF13193">
    <property type="entry name" value="AMP-binding_C"/>
    <property type="match status" value="3"/>
</dbReference>
<evidence type="ECO:0000256" key="2">
    <source>
        <dbReference type="ARBA" id="ARBA00022450"/>
    </source>
</evidence>
<feature type="region of interest" description="Disordered" evidence="4">
    <location>
        <begin position="1202"/>
        <end position="1227"/>
    </location>
</feature>
<comment type="cofactor">
    <cofactor evidence="1">
        <name>pantetheine 4'-phosphate</name>
        <dbReference type="ChEBI" id="CHEBI:47942"/>
    </cofactor>
</comment>
<comment type="caution">
    <text evidence="6">The sequence shown here is derived from an EMBL/GenBank/DDBJ whole genome shotgun (WGS) entry which is preliminary data.</text>
</comment>
<dbReference type="InterPro" id="IPR025110">
    <property type="entry name" value="AMP-bd_C"/>
</dbReference>
<gene>
    <name evidence="6" type="ORF">O4328_34080</name>
</gene>
<proteinExistence type="predicted"/>
<dbReference type="Gene3D" id="3.30.559.30">
    <property type="entry name" value="Nonribosomal peptide synthetase, condensation domain"/>
    <property type="match status" value="4"/>
</dbReference>
<feature type="domain" description="Carrier" evidence="5">
    <location>
        <begin position="3354"/>
        <end position="3428"/>
    </location>
</feature>
<dbReference type="Gene3D" id="2.30.38.10">
    <property type="entry name" value="Luciferase, Domain 3"/>
    <property type="match status" value="1"/>
</dbReference>
<sequence>MDTTNRSGATARSRPHAFPLTCAQRGIWLAQRLAPDVPTCIAQYVEVHGALDLAVLDDASVTAGREFQSAFLRVFEIDGEPFQTVDPTIGLSTGFVDLGGEDDPTAAAHAWMTRDYTAPLDPTRDRLATSTVLRVGNDHYLWYSRIHHIALDGYGAMTLVNRIAALYTARMEARTPEPAGAADLRTLHRLDEAYRSSTRYESDRAYWREHLTGRRSNSSLSPTAAPAVAESILETATLSVSATERLDSSGERIGVPPATVVIATFGAYLARMTGRDDVLVELPVSGRTTVLLQRSGGMLVGLAPLQVSTAPDDTVATLIRRVHHEILGALRHQRFTLEDIRRDADAADSLSGPLVNVMLFRPRIRFGPLTGDFHVVTSGPVEDLLVNVYRTAAAGRMVVEFRGNPHRYTRDELARHHRSFVSLLEEFLAADPGDPVAGVHAETAHEGLRSRRRTADLDYWRTMLADLPHDTPLARDYTRREGTVDGRREHVEAHVTAELHHRIETLGRDCPFAAYTVTHAALGALLAHLGGIRDVVLGTPAGSGGWPLLLRIRVDGTESFTELVERARTAELGAFTHADVTFDEVAAALGFPAPSRGRHPFQVGFDVQTIDHSREPDGRSDEGPDLWVHIVEHPDRTGLDLRLTFAREFFEPSTIQGFVDRLVRVFAQVTAHPDIPVADLDLLSSAERRRLVPARGDPGVPPRTLPDLLTDAAHRDPDAIAVVDAAGGADRSGIAYRRLDDDSTRLARLLLSRGAGPETVVALALPRSADFVRAVWAVAKSGAAFLPVDPGYPEARIAHLLTDSAATLGVTVGRHRDPLPGDVEWIELDDRDVEGALSDRITTPVADADRPRPLRSDHPAYLIYTSGSTGAPKGVVVTHRGIANLIAAQSEGLDVPPTGRVAQFASPSFDASLFELLAAFGSGARVVIVPPEVVGGVELERVLTEHRVTHAVLTPTTLATLDPLGVPTLSHLTVAGEACPPEVASTWARGRRLLNAYGPTEATIMSTLSTPLVPDEPVTVGAPVCGFEVVVLDDRLHPVPPGTVGELYLAGPGLARGYRDRAGLDAVRFVAAPFGSPGTRMYRTGDLVRWRGRHEEDTPAALDLVYVGRSDFQVKVRGFRIELGEIEAVLSADPNVTYAVATAATDPHTGDAAVIAYIHPAEGWRVDAEEVRRRLARTLPAHMLPAAVVALDVIPRTPSGKLDRAALPAPTFEPRSGTGHRPRTPTEDTVASVFETVLGVTGVGVDDDYVDLGGGSLAATRVVARLNSALGTSLDVRDLFEHPTVAALAGVVDSRRGGGSGRPPLRRFPRPARIALSPAQERMWFVNQYDPHSPAYDIPLIVRLTGHLDVVALAAAIGDVVERHESLRTVYPSSDDGPHQVILPAERALPRVEIVQVDGPSDLDEHVARAAAAPFDVTVDGPLRASLFAMSATDHVLALVIHHIAADGASAGPLARDLSAAYRARVGGRAPAWEPPAVQYVDYALWQHALLGQPTDPDSLTSRQLDYWSESLRGSPPLLALPTDRPRPQRLSLHGGRVDFHLPPDLHAGMRALSRTCTSTLFMTCHAALAVVLARLAGTDDVSIGTPVAGRGEPALDDVVGMFVNTLVLRTRIDPAAGFADTVRTVRDVDLGAFAHADYPFEKLVDALEPERTDSRSPLFQVLLEFQHILPAGHEARELDLPGLHVSAVAYDPKICKFDLQVWLSERVDDDGAPQGIDGGIVYATDLFDEATVRGIADRLVRVLGVVTTEPDAVVGNIDLLSDGERDIALRSWAAPDEPDPGTTLPEEFARMAARKPDAVALSFAGDTLSYGELAERVNRIARLLVEHGVEPERLVAVVMPRSVDYVAVTLGVLAAGGVCLPLDPGWASPARLSRLITDVHAAVLVTTSALAERLPHGHLRTLVLDAPGTVAALAGRSGLPLTAVDGGAGPTPDAAAYVLLTRGSTTPPKPVSVSHRAVLSALARPAHAVTTEDVWAMVPAFTAGVTVLTPWSAFLHGGRLEVVDDTTASSPAALADLLYRRGVTMLSQSPAAYEYLSRAGESAPGADERRSVLLTGDPVDAAVVAAPGVVAVYASVETVWFAVAGDRAPESGADRMEYRPGRGRRFAVLDDRLQPVPPNVVGELYVGGPALARGYHGRAAATSTHFVASPFGPPGGRMLRTGDAARLTPTGNLNILWRRDFQAALRGYRMPLGDIDAVLTAHPHVANAVTVDHTPRSGKPALVSYVVPADGAAPAISDVRVHAAMILPPPWVPGTVVVLDRLPVTETGNVDLDALPVPEELRHSPVYRAPATPAEETVSRVIGRVLGVGGVGVDDNFFELGGTSLDAAKVVARIDSAFGTRIGIRSLFEAPTVRGLAAVLDASDVHPDRPALGPRVHTEPAPVSFAQQRMWFVNQFDVTSAVYNVPMVVRLTGLLDVTALRAALLDVLVRHEPLRTLYPLTDTGPVQVVVPAESVSVDLAPSPVADAAHVSGLVEEAVAEGFDVTVRPPVRVRLWQLDESHHVLAVVVHHIVADGSSLAPLARDLSTAYTARRAGRAPAWDPLPVQFSDFTVWQREILGSVTNPASRVARQLDFWRTALADLPERLELPLDRPRPATASYRAAAVPFVLPATTHRRLVDFARAHDTTTFVVIHAALAVLLSRLTATTDVVVGSPTAGRGEQELDPLVGMFVGTLVLRTTIDPAAPFGDVLAAVRGADLAAFAHADIPFETLVDELHPPRSAGSHPLFQVMLTFQNIEPPRLALPGLEVVVADLDPRVSPFDLNVVLHEQPAEDDSGSGMSGQIVYATDLFDADTISAFAGRLLRVITAGLTDPDAVVGDIDILDDAERGLVLDRWNATAHDLPAATIVDLFEARVATTPDAPAVRCEARTLTYAELDTWSTRLARSFLVRGIGAESVVALVIPRSFEMLAAMYAVVKSGAAVLALDPGHPADRIESLIQSSSAALVVTTADADPPVPTGVPVARFDDIDLSARDTAPVTDVDRGAPLRPDNLAYVVYTSGSTGTPKGVAVSHAAIANQLAWSQALLPLREGDRTVQKAPIAFDVAIWECFAALCSGSVLVLLPPERQLDLDYLSGLLDDMQITLVEFVPSLLDVFVNDHRHAFPGSMRRVLTGGEAITARTASSVLAQGVRLGNMYGPAEAAVTATYQDIATGHADTTAPIGTPVWNTQVYVVDDRLHPVVPGVTGEMYLGGAQLARGYLGRPALTAGRFVANPFGAPGSRMYRTGDLARWNADGRLEYHGRTDFQVQLHGYRVEPGEVESVLLRHPAVAQAVVVLRADRNGADHLVGYVVPVPGTEVAEQELIDHTRSLLPSHMVPSAVIPLSTLPLTSHGKIDRNALPALDFTTRAAEFRAAGTAVEDALVSLVGDVLGLESVGVDDSFFALGGDSIMAIQLVARAKTAGLALTPRDVFEHRTIARLARVISTRPEPGAALSELPGGGIGSFPLPPAARWLLERGGNLDTYCQAVLLTAPPDLDTATLTATVQTVLDHHDMLRARLRRGTTDEDTALEVLAADQAPRVESLIRRVALDDAADLRGRAEVESRAAAARLDPENAIMLQLVWLDPRTQPGHLLITIHHLATDGVSWRILIPDLATAHHAHTTGTTPTLPPVTTTARRYAHALTDTTTHRTHELPHWRNILTTPDP</sequence>
<dbReference type="SUPFAM" id="SSF47336">
    <property type="entry name" value="ACP-like"/>
    <property type="match status" value="3"/>
</dbReference>
<dbReference type="InterPro" id="IPR023213">
    <property type="entry name" value="CAT-like_dom_sf"/>
</dbReference>
<evidence type="ECO:0000256" key="3">
    <source>
        <dbReference type="ARBA" id="ARBA00022553"/>
    </source>
</evidence>
<dbReference type="CDD" id="cd19540">
    <property type="entry name" value="LCL_NRPS-like"/>
    <property type="match status" value="2"/>
</dbReference>
<dbReference type="InterPro" id="IPR006162">
    <property type="entry name" value="Ppantetheine_attach_site"/>
</dbReference>
<dbReference type="InterPro" id="IPR009081">
    <property type="entry name" value="PP-bd_ACP"/>
</dbReference>
<keyword evidence="7" id="KW-1185">Reference proteome</keyword>
<dbReference type="SUPFAM" id="SSF56801">
    <property type="entry name" value="Acetyl-CoA synthetase-like"/>
    <property type="match status" value="3"/>
</dbReference>
<evidence type="ECO:0000256" key="1">
    <source>
        <dbReference type="ARBA" id="ARBA00001957"/>
    </source>
</evidence>
<dbReference type="InterPro" id="IPR036736">
    <property type="entry name" value="ACP-like_sf"/>
</dbReference>
<dbReference type="Pfam" id="PF00668">
    <property type="entry name" value="Condensation"/>
    <property type="match status" value="5"/>
</dbReference>
<feature type="non-terminal residue" evidence="6">
    <location>
        <position position="3646"/>
    </location>
</feature>
<dbReference type="PROSITE" id="PS00012">
    <property type="entry name" value="PHOSPHOPANTETHEINE"/>
    <property type="match status" value="1"/>
</dbReference>
<dbReference type="Pfam" id="PF00550">
    <property type="entry name" value="PP-binding"/>
    <property type="match status" value="3"/>
</dbReference>
<dbReference type="CDD" id="cd05930">
    <property type="entry name" value="A_NRPS"/>
    <property type="match status" value="1"/>
</dbReference>
<accession>A0ABT4NMM1</accession>
<feature type="domain" description="Carrier" evidence="5">
    <location>
        <begin position="2290"/>
        <end position="2365"/>
    </location>
</feature>
<dbReference type="Gene3D" id="3.40.50.980">
    <property type="match status" value="2"/>
</dbReference>
<dbReference type="Gene3D" id="1.10.1200.10">
    <property type="entry name" value="ACP-like"/>
    <property type="match status" value="3"/>
</dbReference>
<reference evidence="6" key="1">
    <citation type="submission" date="2022-12" db="EMBL/GenBank/DDBJ databases">
        <authorList>
            <person name="Krivoruchko A.V."/>
            <person name="Elkin A."/>
        </authorList>
    </citation>
    <scope>NUCLEOTIDE SEQUENCE</scope>
    <source>
        <strain evidence="6">IEGM 249</strain>
    </source>
</reference>
<dbReference type="SMART" id="SM00823">
    <property type="entry name" value="PKS_PP"/>
    <property type="match status" value="3"/>
</dbReference>
<dbReference type="PANTHER" id="PTHR45527:SF1">
    <property type="entry name" value="FATTY ACID SYNTHASE"/>
    <property type="match status" value="1"/>
</dbReference>
<evidence type="ECO:0000256" key="4">
    <source>
        <dbReference type="SAM" id="MobiDB-lite"/>
    </source>
</evidence>
<evidence type="ECO:0000313" key="7">
    <source>
        <dbReference type="Proteomes" id="UP001066327"/>
    </source>
</evidence>
<dbReference type="NCBIfam" id="TIGR01733">
    <property type="entry name" value="AA-adenyl-dom"/>
    <property type="match status" value="2"/>
</dbReference>
<dbReference type="InterPro" id="IPR020845">
    <property type="entry name" value="AMP-binding_CS"/>
</dbReference>
<feature type="region of interest" description="Disordered" evidence="4">
    <location>
        <begin position="3627"/>
        <end position="3646"/>
    </location>
</feature>
<evidence type="ECO:0000313" key="6">
    <source>
        <dbReference type="EMBL" id="MCZ4588625.1"/>
    </source>
</evidence>
<dbReference type="Gene3D" id="3.30.559.10">
    <property type="entry name" value="Chloramphenicol acetyltransferase-like domain"/>
    <property type="match status" value="4"/>
</dbReference>
<keyword evidence="3" id="KW-0597">Phosphoprotein</keyword>